<name>A0A915DRD4_9BILA</name>
<dbReference type="Gene3D" id="1.10.510.10">
    <property type="entry name" value="Transferase(Phosphotransferase) domain 1"/>
    <property type="match status" value="1"/>
</dbReference>
<dbReference type="AlphaFoldDB" id="A0A915DRD4"/>
<proteinExistence type="predicted"/>
<dbReference type="Proteomes" id="UP000887574">
    <property type="component" value="Unplaced"/>
</dbReference>
<dbReference type="GO" id="GO:0004672">
    <property type="term" value="F:protein kinase activity"/>
    <property type="evidence" value="ECO:0007669"/>
    <property type="project" value="InterPro"/>
</dbReference>
<dbReference type="InterPro" id="IPR050198">
    <property type="entry name" value="Non-receptor_tyrosine_kinases"/>
</dbReference>
<dbReference type="PRINTS" id="PR00109">
    <property type="entry name" value="TYRKINASE"/>
</dbReference>
<evidence type="ECO:0000313" key="5">
    <source>
        <dbReference type="WBParaSite" id="jg22092.2"/>
    </source>
</evidence>
<reference evidence="5" key="1">
    <citation type="submission" date="2022-11" db="UniProtKB">
        <authorList>
            <consortium name="WormBaseParasite"/>
        </authorList>
    </citation>
    <scope>IDENTIFICATION</scope>
</reference>
<dbReference type="InterPro" id="IPR000719">
    <property type="entry name" value="Prot_kinase_dom"/>
</dbReference>
<dbReference type="GO" id="GO:0005524">
    <property type="term" value="F:ATP binding"/>
    <property type="evidence" value="ECO:0007669"/>
    <property type="project" value="UniProtKB-KW"/>
</dbReference>
<dbReference type="InterPro" id="IPR011009">
    <property type="entry name" value="Kinase-like_dom_sf"/>
</dbReference>
<dbReference type="SUPFAM" id="SSF56112">
    <property type="entry name" value="Protein kinase-like (PK-like)"/>
    <property type="match status" value="1"/>
</dbReference>
<dbReference type="WBParaSite" id="jg22092.2">
    <property type="protein sequence ID" value="jg22092.2"/>
    <property type="gene ID" value="jg22092"/>
</dbReference>
<evidence type="ECO:0000313" key="4">
    <source>
        <dbReference type="Proteomes" id="UP000887574"/>
    </source>
</evidence>
<evidence type="ECO:0000256" key="2">
    <source>
        <dbReference type="ARBA" id="ARBA00022840"/>
    </source>
</evidence>
<dbReference type="InterPro" id="IPR001245">
    <property type="entry name" value="Ser-Thr/Tyr_kinase_cat_dom"/>
</dbReference>
<dbReference type="SUPFAM" id="SSF55550">
    <property type="entry name" value="SH2 domain"/>
    <property type="match status" value="1"/>
</dbReference>
<feature type="domain" description="Protein kinase" evidence="3">
    <location>
        <begin position="133"/>
        <end position="373"/>
    </location>
</feature>
<dbReference type="InterPro" id="IPR036860">
    <property type="entry name" value="SH2_dom_sf"/>
</dbReference>
<keyword evidence="4" id="KW-1185">Reference proteome</keyword>
<organism evidence="4 5">
    <name type="scientific">Ditylenchus dipsaci</name>
    <dbReference type="NCBI Taxonomy" id="166011"/>
    <lineage>
        <taxon>Eukaryota</taxon>
        <taxon>Metazoa</taxon>
        <taxon>Ecdysozoa</taxon>
        <taxon>Nematoda</taxon>
        <taxon>Chromadorea</taxon>
        <taxon>Rhabditida</taxon>
        <taxon>Tylenchina</taxon>
        <taxon>Tylenchomorpha</taxon>
        <taxon>Sphaerularioidea</taxon>
        <taxon>Anguinidae</taxon>
        <taxon>Anguininae</taxon>
        <taxon>Ditylenchus</taxon>
    </lineage>
</organism>
<dbReference type="Pfam" id="PF07714">
    <property type="entry name" value="PK_Tyr_Ser-Thr"/>
    <property type="match status" value="1"/>
</dbReference>
<dbReference type="PANTHER" id="PTHR24418">
    <property type="entry name" value="TYROSINE-PROTEIN KINASE"/>
    <property type="match status" value="1"/>
</dbReference>
<sequence>MRLLAEVARNSSVPVAQQGVLTMGIANTCMTSRLEAGNKSSEEFFCGYLPESEIERRLTKEGDFLVRKVIKGDEDTYVLSYIEPRLLHDTHCFDCISSLVAYHCNKNLSVDEFDGKIKTGVKRDSWQLYHAQIENLKKLGNGALAKSGYASYKLGCSKKSKLLSKYALHLKKHKLRKAKNYLRKRRQFAMYEQPIKIALELCPGGSVLDLLENHHKRVDRGASPTFNFGCRQRNGLLRTRNARNILIGGKGEPKISDFGLSMLGVDYRVKKLQKVPVRYLAPETLKEGHFSSKSDVFAFGVYIWEVYQNGRQPWEDIEDHRKIMKLVRGGSRLQNDNDLCPQVLWELAENCWKQEPLQRPSFSEIVAEYGRWMRSTKAMDCGRE</sequence>
<evidence type="ECO:0000259" key="3">
    <source>
        <dbReference type="PROSITE" id="PS50011"/>
    </source>
</evidence>
<accession>A0A915DRD4</accession>
<dbReference type="PROSITE" id="PS50011">
    <property type="entry name" value="PROTEIN_KINASE_DOM"/>
    <property type="match status" value="1"/>
</dbReference>
<protein>
    <submittedName>
        <fullName evidence="5">Protein kinase domain-containing protein</fullName>
    </submittedName>
</protein>
<evidence type="ECO:0000256" key="1">
    <source>
        <dbReference type="ARBA" id="ARBA00022741"/>
    </source>
</evidence>
<keyword evidence="1" id="KW-0547">Nucleotide-binding</keyword>
<dbReference type="Gene3D" id="3.30.505.10">
    <property type="entry name" value="SH2 domain"/>
    <property type="match status" value="1"/>
</dbReference>
<keyword evidence="2" id="KW-0067">ATP-binding</keyword>